<keyword evidence="11" id="KW-0966">Cell projection</keyword>
<dbReference type="PIRSF" id="PIRSF002888">
    <property type="entry name" value="FliM"/>
    <property type="match status" value="1"/>
</dbReference>
<evidence type="ECO:0000256" key="2">
    <source>
        <dbReference type="ARBA" id="ARBA00004202"/>
    </source>
</evidence>
<keyword evidence="6" id="KW-0145">Chemotaxis</keyword>
<comment type="similarity">
    <text evidence="3">Belongs to the FliM family.</text>
</comment>
<dbReference type="Proteomes" id="UP000065807">
    <property type="component" value="Chromosome"/>
</dbReference>
<evidence type="ECO:0000259" key="10">
    <source>
        <dbReference type="Pfam" id="PF01052"/>
    </source>
</evidence>
<reference evidence="12" key="2">
    <citation type="journal article" date="2016" name="Int. J. Syst. Evol. Microbiol.">
        <title>Complete genome sequence and cell structure of Limnochorda pilosa, a Gram-negative spore-former within the phylum Firmicutes.</title>
        <authorList>
            <person name="Watanabe M."/>
            <person name="Kojima H."/>
            <person name="Fukui M."/>
        </authorList>
    </citation>
    <scope>NUCLEOTIDE SEQUENCE [LARGE SCALE GENOMIC DNA]</scope>
    <source>
        <strain evidence="12">HC45</strain>
    </source>
</reference>
<proteinExistence type="inferred from homology"/>
<feature type="domain" description="Flagellar motor switch protein FliN-like C-terminal" evidence="10">
    <location>
        <begin position="248"/>
        <end position="317"/>
    </location>
</feature>
<dbReference type="Pfam" id="PF02154">
    <property type="entry name" value="FliM"/>
    <property type="match status" value="1"/>
</dbReference>
<dbReference type="SUPFAM" id="SSF101801">
    <property type="entry name" value="Surface presentation of antigens (SPOA)"/>
    <property type="match status" value="1"/>
</dbReference>
<dbReference type="GO" id="GO:0071978">
    <property type="term" value="P:bacterial-type flagellum-dependent swarming motility"/>
    <property type="evidence" value="ECO:0007669"/>
    <property type="project" value="TreeGrafter"/>
</dbReference>
<evidence type="ECO:0000256" key="1">
    <source>
        <dbReference type="ARBA" id="ARBA00004117"/>
    </source>
</evidence>
<dbReference type="CDD" id="cd17908">
    <property type="entry name" value="FliM"/>
    <property type="match status" value="1"/>
</dbReference>
<evidence type="ECO:0000313" key="12">
    <source>
        <dbReference type="Proteomes" id="UP000065807"/>
    </source>
</evidence>
<dbReference type="GO" id="GO:0050918">
    <property type="term" value="P:positive chemotaxis"/>
    <property type="evidence" value="ECO:0007669"/>
    <property type="project" value="TreeGrafter"/>
</dbReference>
<dbReference type="STRING" id="1555112.LIP_2960"/>
<keyword evidence="8" id="KW-0472">Membrane</keyword>
<dbReference type="GO" id="GO:0009425">
    <property type="term" value="C:bacterial-type flagellum basal body"/>
    <property type="evidence" value="ECO:0007669"/>
    <property type="project" value="UniProtKB-SubCell"/>
</dbReference>
<comment type="subcellular location">
    <subcellularLocation>
        <location evidence="1">Bacterial flagellum basal body</location>
    </subcellularLocation>
    <subcellularLocation>
        <location evidence="2">Cell membrane</location>
        <topology evidence="2">Peripheral membrane protein</topology>
    </subcellularLocation>
</comment>
<reference evidence="12" key="1">
    <citation type="submission" date="2015-07" db="EMBL/GenBank/DDBJ databases">
        <title>Complete genome sequence and phylogenetic analysis of Limnochorda pilosa.</title>
        <authorList>
            <person name="Watanabe M."/>
            <person name="Kojima H."/>
            <person name="Fukui M."/>
        </authorList>
    </citation>
    <scope>NUCLEOTIDE SEQUENCE [LARGE SCALE GENOMIC DNA]</scope>
    <source>
        <strain evidence="12">HC45</strain>
    </source>
</reference>
<dbReference type="RefSeq" id="WP_068139655.1">
    <property type="nucleotide sequence ID" value="NZ_AP014924.1"/>
</dbReference>
<keyword evidence="9" id="KW-0975">Bacterial flagellum</keyword>
<dbReference type="InterPro" id="IPR036429">
    <property type="entry name" value="SpoA-like_sf"/>
</dbReference>
<dbReference type="InterPro" id="IPR001689">
    <property type="entry name" value="Flag_FliM"/>
</dbReference>
<dbReference type="Pfam" id="PF01052">
    <property type="entry name" value="FliMN_C"/>
    <property type="match status" value="1"/>
</dbReference>
<dbReference type="Gene3D" id="3.40.1550.10">
    <property type="entry name" value="CheC-like"/>
    <property type="match status" value="1"/>
</dbReference>
<evidence type="ECO:0000256" key="8">
    <source>
        <dbReference type="ARBA" id="ARBA00023136"/>
    </source>
</evidence>
<gene>
    <name evidence="11" type="ORF">LIP_2960</name>
</gene>
<organism evidence="11 12">
    <name type="scientific">Limnochorda pilosa</name>
    <dbReference type="NCBI Taxonomy" id="1555112"/>
    <lineage>
        <taxon>Bacteria</taxon>
        <taxon>Bacillati</taxon>
        <taxon>Bacillota</taxon>
        <taxon>Limnochordia</taxon>
        <taxon>Limnochordales</taxon>
        <taxon>Limnochordaceae</taxon>
        <taxon>Limnochorda</taxon>
    </lineage>
</organism>
<dbReference type="PANTHER" id="PTHR30034:SF6">
    <property type="entry name" value="YOP PROTEINS TRANSLOCATION PROTEIN Q"/>
    <property type="match status" value="1"/>
</dbReference>
<dbReference type="GO" id="GO:0003774">
    <property type="term" value="F:cytoskeletal motor activity"/>
    <property type="evidence" value="ECO:0007669"/>
    <property type="project" value="InterPro"/>
</dbReference>
<dbReference type="PRINTS" id="PR00955">
    <property type="entry name" value="FLGMOTORFLIM"/>
</dbReference>
<evidence type="ECO:0000256" key="9">
    <source>
        <dbReference type="ARBA" id="ARBA00023143"/>
    </source>
</evidence>
<dbReference type="KEGG" id="lpil:LIP_2960"/>
<dbReference type="EMBL" id="AP014924">
    <property type="protein sequence ID" value="BAS28789.1"/>
    <property type="molecule type" value="Genomic_DNA"/>
</dbReference>
<dbReference type="Gene3D" id="2.30.330.10">
    <property type="entry name" value="SpoA-like"/>
    <property type="match status" value="1"/>
</dbReference>
<evidence type="ECO:0000256" key="5">
    <source>
        <dbReference type="ARBA" id="ARBA00022475"/>
    </source>
</evidence>
<dbReference type="GO" id="GO:0005886">
    <property type="term" value="C:plasma membrane"/>
    <property type="evidence" value="ECO:0007669"/>
    <property type="project" value="UniProtKB-SubCell"/>
</dbReference>
<dbReference type="OrthoDB" id="9806941at2"/>
<evidence type="ECO:0000256" key="4">
    <source>
        <dbReference type="ARBA" id="ARBA00021898"/>
    </source>
</evidence>
<accession>A0A0K2SPN9</accession>
<evidence type="ECO:0000256" key="6">
    <source>
        <dbReference type="ARBA" id="ARBA00022500"/>
    </source>
</evidence>
<keyword evidence="11" id="KW-0282">Flagellum</keyword>
<dbReference type="InterPro" id="IPR028976">
    <property type="entry name" value="CheC-like_sf"/>
</dbReference>
<evidence type="ECO:0000256" key="7">
    <source>
        <dbReference type="ARBA" id="ARBA00022779"/>
    </source>
</evidence>
<name>A0A0K2SPN9_LIMPI</name>
<keyword evidence="5" id="KW-1003">Cell membrane</keyword>
<evidence type="ECO:0000256" key="3">
    <source>
        <dbReference type="ARBA" id="ARBA00011049"/>
    </source>
</evidence>
<dbReference type="SUPFAM" id="SSF103039">
    <property type="entry name" value="CheC-like"/>
    <property type="match status" value="1"/>
</dbReference>
<keyword evidence="7" id="KW-0283">Flagellar rotation</keyword>
<sequence>MERNLSQHEIDALINQLRSGELEEEEESLAGVTRYDFRRADRISREQMRALERVVQSWGRSVAGFLATHTRQEVQLQLTALQQLPFGEFRRSLPNPSVLTVYTLKPVEGSMVLQLEPGVTLALYERLCGGPGDRGEDRELTDVEMSVLRRQLFAEMGRRMEAAWKEFLPLEVAFSRVETNPVYLNLLYDQDTALVGTFQLGLEDRAENLSLGLAFDDLDQLLSHLSAEFVLKSRRQPTAKEQTAWARHLGQVTAPVEAILGRAEVTLAELVELAAGDVVPLQTGPEGTIEIVVGTRTKFRGTPGRVGNHTAVLITGPARQGASRHAG</sequence>
<dbReference type="PANTHER" id="PTHR30034">
    <property type="entry name" value="FLAGELLAR MOTOR SWITCH PROTEIN FLIM"/>
    <property type="match status" value="1"/>
</dbReference>
<keyword evidence="12" id="KW-1185">Reference proteome</keyword>
<dbReference type="AlphaFoldDB" id="A0A0K2SPN9"/>
<protein>
    <recommendedName>
        <fullName evidence="4">Flagellar motor switch protein FliM</fullName>
    </recommendedName>
</protein>
<dbReference type="InterPro" id="IPR001543">
    <property type="entry name" value="FliN-like_C"/>
</dbReference>
<evidence type="ECO:0000313" key="11">
    <source>
        <dbReference type="EMBL" id="BAS28789.1"/>
    </source>
</evidence>
<keyword evidence="11" id="KW-0969">Cilium</keyword>